<protein>
    <submittedName>
        <fullName evidence="1">Uncharacterized protein</fullName>
    </submittedName>
</protein>
<reference evidence="1" key="2">
    <citation type="journal article" date="2015" name="Data Brief">
        <title>Shoot transcriptome of the giant reed, Arundo donax.</title>
        <authorList>
            <person name="Barrero R.A."/>
            <person name="Guerrero F.D."/>
            <person name="Moolhuijzen P."/>
            <person name="Goolsby J.A."/>
            <person name="Tidwell J."/>
            <person name="Bellgard S.E."/>
            <person name="Bellgard M.I."/>
        </authorList>
    </citation>
    <scope>NUCLEOTIDE SEQUENCE</scope>
    <source>
        <tissue evidence="1">Shoot tissue taken approximately 20 cm above the soil surface</tissue>
    </source>
</reference>
<sequence length="53" mass="5636">MVLSSMHGAASLATLNRQFSVFSDGFRLYSTPSADLIENSVGLPYGILIAVAF</sequence>
<name>A0A0A9HFV0_ARUDO</name>
<organism evidence="1">
    <name type="scientific">Arundo donax</name>
    <name type="common">Giant reed</name>
    <name type="synonym">Donax arundinaceus</name>
    <dbReference type="NCBI Taxonomy" id="35708"/>
    <lineage>
        <taxon>Eukaryota</taxon>
        <taxon>Viridiplantae</taxon>
        <taxon>Streptophyta</taxon>
        <taxon>Embryophyta</taxon>
        <taxon>Tracheophyta</taxon>
        <taxon>Spermatophyta</taxon>
        <taxon>Magnoliopsida</taxon>
        <taxon>Liliopsida</taxon>
        <taxon>Poales</taxon>
        <taxon>Poaceae</taxon>
        <taxon>PACMAD clade</taxon>
        <taxon>Arundinoideae</taxon>
        <taxon>Arundineae</taxon>
        <taxon>Arundo</taxon>
    </lineage>
</organism>
<accession>A0A0A9HFV0</accession>
<reference evidence="1" key="1">
    <citation type="submission" date="2014-09" db="EMBL/GenBank/DDBJ databases">
        <authorList>
            <person name="Magalhaes I.L.F."/>
            <person name="Oliveira U."/>
            <person name="Santos F.R."/>
            <person name="Vidigal T.H.D.A."/>
            <person name="Brescovit A.D."/>
            <person name="Santos A.J."/>
        </authorList>
    </citation>
    <scope>NUCLEOTIDE SEQUENCE</scope>
    <source>
        <tissue evidence="1">Shoot tissue taken approximately 20 cm above the soil surface</tissue>
    </source>
</reference>
<evidence type="ECO:0000313" key="1">
    <source>
        <dbReference type="EMBL" id="JAE34674.1"/>
    </source>
</evidence>
<dbReference type="EMBL" id="GBRH01163222">
    <property type="protein sequence ID" value="JAE34674.1"/>
    <property type="molecule type" value="Transcribed_RNA"/>
</dbReference>
<proteinExistence type="predicted"/>
<dbReference type="AlphaFoldDB" id="A0A0A9HFV0"/>